<dbReference type="GO" id="GO:0006355">
    <property type="term" value="P:regulation of DNA-templated transcription"/>
    <property type="evidence" value="ECO:0007669"/>
    <property type="project" value="UniProtKB-ARBA"/>
</dbReference>
<dbReference type="InterPro" id="IPR000315">
    <property type="entry name" value="Znf_B-box"/>
</dbReference>
<keyword evidence="3 5" id="KW-0539">Nucleus</keyword>
<keyword evidence="2" id="KW-0677">Repeat</keyword>
<organism evidence="9 10">
    <name type="scientific">Brassica cretica</name>
    <name type="common">Mustard</name>
    <dbReference type="NCBI Taxonomy" id="69181"/>
    <lineage>
        <taxon>Eukaryota</taxon>
        <taxon>Viridiplantae</taxon>
        <taxon>Streptophyta</taxon>
        <taxon>Embryophyta</taxon>
        <taxon>Tracheophyta</taxon>
        <taxon>Spermatophyta</taxon>
        <taxon>Magnoliopsida</taxon>
        <taxon>eudicotyledons</taxon>
        <taxon>Gunneridae</taxon>
        <taxon>Pentapetalae</taxon>
        <taxon>rosids</taxon>
        <taxon>malvids</taxon>
        <taxon>Brassicales</taxon>
        <taxon>Brassicaceae</taxon>
        <taxon>Brassiceae</taxon>
        <taxon>Brassica</taxon>
    </lineage>
</organism>
<evidence type="ECO:0008006" key="11">
    <source>
        <dbReference type="Google" id="ProtNLM"/>
    </source>
</evidence>
<name>A0A8S9RQX8_BRACR</name>
<feature type="domain" description="CCT" evidence="8">
    <location>
        <begin position="314"/>
        <end position="356"/>
    </location>
</feature>
<comment type="caution">
    <text evidence="9">The sequence shown here is derived from an EMBL/GenBank/DDBJ whole genome shotgun (WGS) entry which is preliminary data.</text>
</comment>
<feature type="domain" description="B box-type" evidence="7">
    <location>
        <begin position="4"/>
        <end position="52"/>
    </location>
</feature>
<dbReference type="EMBL" id="QGKX02000095">
    <property type="protein sequence ID" value="KAF3575106.1"/>
    <property type="molecule type" value="Genomic_DNA"/>
</dbReference>
<dbReference type="PROSITE" id="PS51017">
    <property type="entry name" value="CCT"/>
    <property type="match status" value="1"/>
</dbReference>
<evidence type="ECO:0000256" key="6">
    <source>
        <dbReference type="SAM" id="MobiDB-lite"/>
    </source>
</evidence>
<evidence type="ECO:0000313" key="9">
    <source>
        <dbReference type="EMBL" id="KAF3575106.1"/>
    </source>
</evidence>
<accession>A0A8S9RQX8</accession>
<dbReference type="PANTHER" id="PTHR31717">
    <property type="entry name" value="ZINC FINGER PROTEIN CONSTANS-LIKE 10"/>
    <property type="match status" value="1"/>
</dbReference>
<dbReference type="Pfam" id="PF06203">
    <property type="entry name" value="CCT"/>
    <property type="match status" value="1"/>
</dbReference>
<dbReference type="GO" id="GO:0008270">
    <property type="term" value="F:zinc ion binding"/>
    <property type="evidence" value="ECO:0007669"/>
    <property type="project" value="UniProtKB-KW"/>
</dbReference>
<dbReference type="AlphaFoldDB" id="A0A8S9RQX8"/>
<keyword evidence="4" id="KW-0863">Zinc-finger</keyword>
<dbReference type="PROSITE" id="PS50119">
    <property type="entry name" value="ZF_BBOX"/>
    <property type="match status" value="1"/>
</dbReference>
<dbReference type="InterPro" id="IPR010402">
    <property type="entry name" value="CCT_domain"/>
</dbReference>
<evidence type="ECO:0000256" key="4">
    <source>
        <dbReference type="PROSITE-ProRule" id="PRU00024"/>
    </source>
</evidence>
<sequence>MHIMSSPMCDHCNMGKAVVYCKTHLARICSQCDRKLHHYVTMDSPDHSRLLLCEKCVSQAADVQCLEQGLCLCQTCVPNATVTSRFPFCNVSNNHSGYSFPRDLDLDSLSSSFSSSLTDLSWGYPFVPLSPKNGDSSSSSSVIFQNFDNHTKNNSDQRVQMLQPDYMDNSKDFSYSGLEGYETKDIENVWLNNFDDNKAVLLDQKEYLYREELILTDQLIDAIMKHNEETTTEVIHTDYNIEALGNASCEDSNTNQMIQSKAKEETNNNVGILFPNAHIHDECRPSQLILTDVDEMLPWDDQLLESPIYTPQYRLEAKKRYLEKKKKRKFGKKIRYESRKSSADTKKRLKGRFTKADAEYDYDPRANNTTRGL</sequence>
<dbReference type="Proteomes" id="UP000712600">
    <property type="component" value="Unassembled WGS sequence"/>
</dbReference>
<keyword evidence="4" id="KW-0479">Metal-binding</keyword>
<protein>
    <recommendedName>
        <fullName evidence="11">CCT domain-containing protein</fullName>
    </recommendedName>
</protein>
<proteinExistence type="predicted"/>
<evidence type="ECO:0000313" key="10">
    <source>
        <dbReference type="Proteomes" id="UP000712600"/>
    </source>
</evidence>
<reference evidence="9" key="1">
    <citation type="submission" date="2019-12" db="EMBL/GenBank/DDBJ databases">
        <title>Genome sequencing and annotation of Brassica cretica.</title>
        <authorList>
            <person name="Studholme D.J."/>
            <person name="Sarris P."/>
        </authorList>
    </citation>
    <scope>NUCLEOTIDE SEQUENCE</scope>
    <source>
        <strain evidence="9">PFS-109/04</strain>
        <tissue evidence="9">Leaf</tissue>
    </source>
</reference>
<evidence type="ECO:0000256" key="1">
    <source>
        <dbReference type="ARBA" id="ARBA00004123"/>
    </source>
</evidence>
<dbReference type="GO" id="GO:0005634">
    <property type="term" value="C:nucleus"/>
    <property type="evidence" value="ECO:0007669"/>
    <property type="project" value="UniProtKB-SubCell"/>
</dbReference>
<gene>
    <name evidence="9" type="ORF">F2Q69_00063782</name>
</gene>
<feature type="region of interest" description="Disordered" evidence="6">
    <location>
        <begin position="331"/>
        <end position="350"/>
    </location>
</feature>
<comment type="subcellular location">
    <subcellularLocation>
        <location evidence="1 5">Nucleus</location>
    </subcellularLocation>
</comment>
<evidence type="ECO:0000256" key="2">
    <source>
        <dbReference type="ARBA" id="ARBA00022737"/>
    </source>
</evidence>
<keyword evidence="4" id="KW-0862">Zinc</keyword>
<evidence type="ECO:0000256" key="5">
    <source>
        <dbReference type="PROSITE-ProRule" id="PRU00357"/>
    </source>
</evidence>
<evidence type="ECO:0000259" key="8">
    <source>
        <dbReference type="PROSITE" id="PS51017"/>
    </source>
</evidence>
<dbReference type="PANTHER" id="PTHR31717:SF55">
    <property type="entry name" value="CCT DOMAIN-CONTAINING PROTEIN"/>
    <property type="match status" value="1"/>
</dbReference>
<evidence type="ECO:0000259" key="7">
    <source>
        <dbReference type="PROSITE" id="PS50119"/>
    </source>
</evidence>
<evidence type="ECO:0000256" key="3">
    <source>
        <dbReference type="ARBA" id="ARBA00023242"/>
    </source>
</evidence>
<feature type="compositionally biased region" description="Basic and acidic residues" evidence="6">
    <location>
        <begin position="334"/>
        <end position="346"/>
    </location>
</feature>